<dbReference type="InterPro" id="IPR036688">
    <property type="entry name" value="MoeA_C_domain_IV_sf"/>
</dbReference>
<keyword evidence="4 5" id="KW-0501">Molybdenum cofactor biosynthesis</keyword>
<evidence type="ECO:0000313" key="8">
    <source>
        <dbReference type="EMBL" id="CUG87754.1"/>
    </source>
</evidence>
<comment type="cofactor">
    <cofactor evidence="5">
        <name>Mg(2+)</name>
        <dbReference type="ChEBI" id="CHEBI:18420"/>
    </cofactor>
</comment>
<dbReference type="OMA" id="ESPYPMI"/>
<dbReference type="FunFam" id="3.40.980.10:FF:000001">
    <property type="entry name" value="Molybdopterin molybdenumtransferase"/>
    <property type="match status" value="1"/>
</dbReference>
<name>A0A0S4JC21_BODSA</name>
<dbReference type="InterPro" id="IPR005111">
    <property type="entry name" value="MoeA_C_domain_IV"/>
</dbReference>
<dbReference type="GO" id="GO:0061598">
    <property type="term" value="F:molybdopterin adenylyltransferase activity"/>
    <property type="evidence" value="ECO:0007669"/>
    <property type="project" value="UniProtKB-UniRule"/>
</dbReference>
<evidence type="ECO:0000313" key="9">
    <source>
        <dbReference type="Proteomes" id="UP000051952"/>
    </source>
</evidence>
<dbReference type="VEuPathDB" id="TriTrypDB:BSAL_11760"/>
<dbReference type="UniPathway" id="UPA00344"/>
<reference evidence="9" key="1">
    <citation type="submission" date="2015-09" db="EMBL/GenBank/DDBJ databases">
        <authorList>
            <consortium name="Pathogen Informatics"/>
        </authorList>
    </citation>
    <scope>NUCLEOTIDE SEQUENCE [LARGE SCALE GENOMIC DNA]</scope>
    <source>
        <strain evidence="9">Lake Konstanz</strain>
    </source>
</reference>
<feature type="region of interest" description="Disordered" evidence="6">
    <location>
        <begin position="166"/>
        <end position="232"/>
    </location>
</feature>
<dbReference type="InterPro" id="IPR036135">
    <property type="entry name" value="MoeA_linker/N_sf"/>
</dbReference>
<proteinExistence type="inferred from homology"/>
<dbReference type="Pfam" id="PF00994">
    <property type="entry name" value="MoCF_biosynth"/>
    <property type="match status" value="2"/>
</dbReference>
<comment type="similarity">
    <text evidence="2">In the N-terminal section; belongs to the MoaB/Mog family.</text>
</comment>
<dbReference type="InterPro" id="IPR036425">
    <property type="entry name" value="MoaB/Mog-like_dom_sf"/>
</dbReference>
<accession>A0A0S4JC21</accession>
<comment type="catalytic activity">
    <reaction evidence="5">
        <text>adenylyl-molybdopterin + molybdate = Mo-molybdopterin + AMP + H(+)</text>
        <dbReference type="Rhea" id="RHEA:35047"/>
        <dbReference type="ChEBI" id="CHEBI:15378"/>
        <dbReference type="ChEBI" id="CHEBI:36264"/>
        <dbReference type="ChEBI" id="CHEBI:62727"/>
        <dbReference type="ChEBI" id="CHEBI:71302"/>
        <dbReference type="ChEBI" id="CHEBI:456215"/>
    </reaction>
</comment>
<dbReference type="GO" id="GO:0046872">
    <property type="term" value="F:metal ion binding"/>
    <property type="evidence" value="ECO:0007669"/>
    <property type="project" value="UniProtKB-UniRule"/>
</dbReference>
<dbReference type="Pfam" id="PF03454">
    <property type="entry name" value="MoeA_C"/>
    <property type="match status" value="1"/>
</dbReference>
<dbReference type="Gene3D" id="3.40.980.10">
    <property type="entry name" value="MoaB/Mog-like domain"/>
    <property type="match status" value="2"/>
</dbReference>
<evidence type="ECO:0000256" key="2">
    <source>
        <dbReference type="ARBA" id="ARBA00007589"/>
    </source>
</evidence>
<comment type="function">
    <text evidence="5">Catalyzes two steps in the biosynthesis of the molybdenum cofactor. In the first step, molybdopterin is adenylated. Subsequently, molybdate is inserted into adenylated molybdopterin and AMP is released.</text>
</comment>
<evidence type="ECO:0000256" key="3">
    <source>
        <dbReference type="ARBA" id="ARBA00008339"/>
    </source>
</evidence>
<dbReference type="AlphaFoldDB" id="A0A0S4JC21"/>
<dbReference type="OrthoDB" id="4349954at2759"/>
<evidence type="ECO:0000256" key="1">
    <source>
        <dbReference type="ARBA" id="ARBA00005046"/>
    </source>
</evidence>
<keyword evidence="9" id="KW-1185">Reference proteome</keyword>
<feature type="compositionally biased region" description="Low complexity" evidence="6">
    <location>
        <begin position="260"/>
        <end position="296"/>
    </location>
</feature>
<dbReference type="GO" id="GO:0061599">
    <property type="term" value="F:molybdopterin molybdotransferase activity"/>
    <property type="evidence" value="ECO:0007669"/>
    <property type="project" value="UniProtKB-UniRule"/>
</dbReference>
<protein>
    <submittedName>
        <fullName evidence="8">Molybdopterin cofactor biosynthesis protein, putative</fullName>
    </submittedName>
</protein>
<dbReference type="FunFam" id="2.170.190.11:FF:000001">
    <property type="entry name" value="Molybdopterin molybdenumtransferase"/>
    <property type="match status" value="1"/>
</dbReference>
<dbReference type="SUPFAM" id="SSF63867">
    <property type="entry name" value="MoeA C-terminal domain-like"/>
    <property type="match status" value="1"/>
</dbReference>
<dbReference type="PROSITE" id="PS01078">
    <property type="entry name" value="MOCF_BIOSYNTHESIS_1"/>
    <property type="match status" value="1"/>
</dbReference>
<sequence>MRVLVVTISDRCSKGEAVDASGPKIVELIASFAEATHRDLQIQSCLVPDELHRIQRIITQVTDRTDPLFPTLIVTTGGTGFGTRDVTPEAVRPLLDKEAPGITQYMLHLGLQHTPYAWLSRSVAGVRKRTVIVTLPGSPKAVAEVLPSLLENGLMHAVHLASGEEEVTGDLLHRRTTPAASSPRRSESPVRSVSYAHHSHRSSPDRAVSQSLGSDESRVAPHVMQGPGRVPAIGQAPLMANQLTPRRSHAEPGATAAPYQQAQRSSSSGSQSSPSLRLRSTPPATTTSSSATRSAAPTVKFASDVSAVAWRDRESVWPMIPMTDALSIIHDTVLSCGVRRTEYLPLHRTLGHVLAEPVTSDFPHPPFRASIKDGYAVIASDGPGLYPVVGTLVAGSHPDGFMLQPKHICRVNTGGPVPHGADAVVQVEDTKVMDVTPEGEELTVFVMSRAKPNQDIRPIGCDLKEGGVALEAGVTIRAPEIGLAASVGATVLTVFRKPTVAVLSTGDELEDISTLRTRKSSGGASTLAPHPGKIFDSNKSMLMAAVVESGYDVADAGIARDNMEDTRQKLRVAWESADVIISSGGVSMGEVDCVKKVLEELGATIHFGRVNMKPGKPTTFASLGSKLFFALPGNPVSAMVCYHLFVVPALRAASGMSPDPTILRARLLQDFRLDPQRPEYHRCVVGRSVVTVAAKPAIDVNADAHDVLGGTAEEGLELTASSTGIQASHRLLSMAGANGLVVLPAGVGSLPKGSMADILLIGPL</sequence>
<comment type="similarity">
    <text evidence="3">In the C-terminal section; belongs to the MoeA family.</text>
</comment>
<feature type="domain" description="MoaB/Mog" evidence="7">
    <location>
        <begin position="501"/>
        <end position="652"/>
    </location>
</feature>
<keyword evidence="5" id="KW-0500">Molybdenum</keyword>
<dbReference type="Gene3D" id="3.90.105.10">
    <property type="entry name" value="Molybdopterin biosynthesis moea protein, domain 2"/>
    <property type="match status" value="1"/>
</dbReference>
<dbReference type="PROSITE" id="PS01079">
    <property type="entry name" value="MOCF_BIOSYNTHESIS_2"/>
    <property type="match status" value="1"/>
</dbReference>
<evidence type="ECO:0000259" key="7">
    <source>
        <dbReference type="SMART" id="SM00852"/>
    </source>
</evidence>
<organism evidence="8 9">
    <name type="scientific">Bodo saltans</name>
    <name type="common">Flagellated protozoan</name>
    <dbReference type="NCBI Taxonomy" id="75058"/>
    <lineage>
        <taxon>Eukaryota</taxon>
        <taxon>Discoba</taxon>
        <taxon>Euglenozoa</taxon>
        <taxon>Kinetoplastea</taxon>
        <taxon>Metakinetoplastina</taxon>
        <taxon>Eubodonida</taxon>
        <taxon>Bodonidae</taxon>
        <taxon>Bodo</taxon>
    </lineage>
</organism>
<dbReference type="NCBIfam" id="TIGR00177">
    <property type="entry name" value="molyb_syn"/>
    <property type="match status" value="2"/>
</dbReference>
<comment type="catalytic activity">
    <reaction evidence="5">
        <text>molybdopterin + ATP + H(+) = adenylyl-molybdopterin + diphosphate</text>
        <dbReference type="Rhea" id="RHEA:31331"/>
        <dbReference type="ChEBI" id="CHEBI:15378"/>
        <dbReference type="ChEBI" id="CHEBI:30616"/>
        <dbReference type="ChEBI" id="CHEBI:33019"/>
        <dbReference type="ChEBI" id="CHEBI:58698"/>
        <dbReference type="ChEBI" id="CHEBI:62727"/>
    </reaction>
</comment>
<dbReference type="Gene3D" id="2.40.340.10">
    <property type="entry name" value="MoeA, C-terminal, domain IV"/>
    <property type="match status" value="1"/>
</dbReference>
<dbReference type="Proteomes" id="UP000051952">
    <property type="component" value="Unassembled WGS sequence"/>
</dbReference>
<dbReference type="InterPro" id="IPR005110">
    <property type="entry name" value="MoeA_linker/N"/>
</dbReference>
<dbReference type="SUPFAM" id="SSF63882">
    <property type="entry name" value="MoeA N-terminal region -like"/>
    <property type="match status" value="1"/>
</dbReference>
<keyword evidence="5" id="KW-0460">Magnesium</keyword>
<feature type="region of interest" description="Disordered" evidence="6">
    <location>
        <begin position="246"/>
        <end position="296"/>
    </location>
</feature>
<evidence type="ECO:0000256" key="5">
    <source>
        <dbReference type="RuleBase" id="RU365090"/>
    </source>
</evidence>
<dbReference type="SMART" id="SM00852">
    <property type="entry name" value="MoCF_biosynth"/>
    <property type="match status" value="2"/>
</dbReference>
<evidence type="ECO:0000256" key="4">
    <source>
        <dbReference type="ARBA" id="ARBA00023150"/>
    </source>
</evidence>
<keyword evidence="5" id="KW-0479">Metal-binding</keyword>
<dbReference type="InterPro" id="IPR008284">
    <property type="entry name" value="MoCF_biosynth_CS"/>
</dbReference>
<comment type="pathway">
    <text evidence="1 5">Cofactor biosynthesis; molybdopterin biosynthesis.</text>
</comment>
<dbReference type="InterPro" id="IPR038987">
    <property type="entry name" value="MoeA-like"/>
</dbReference>
<dbReference type="PANTHER" id="PTHR10192:SF5">
    <property type="entry name" value="GEPHYRIN"/>
    <property type="match status" value="1"/>
</dbReference>
<feature type="domain" description="MoaB/Mog" evidence="7">
    <location>
        <begin position="4"/>
        <end position="157"/>
    </location>
</feature>
<gene>
    <name evidence="8" type="ORF">BSAL_11760</name>
</gene>
<dbReference type="CDD" id="cd00887">
    <property type="entry name" value="MoeA"/>
    <property type="match status" value="1"/>
</dbReference>
<dbReference type="InterPro" id="IPR001453">
    <property type="entry name" value="MoaB/Mog_dom"/>
</dbReference>
<dbReference type="GO" id="GO:0006777">
    <property type="term" value="P:Mo-molybdopterin cofactor biosynthetic process"/>
    <property type="evidence" value="ECO:0007669"/>
    <property type="project" value="UniProtKB-UniRule"/>
</dbReference>
<dbReference type="GO" id="GO:0005829">
    <property type="term" value="C:cytosol"/>
    <property type="evidence" value="ECO:0007669"/>
    <property type="project" value="TreeGrafter"/>
</dbReference>
<keyword evidence="5" id="KW-0808">Transferase</keyword>
<evidence type="ECO:0000256" key="6">
    <source>
        <dbReference type="SAM" id="MobiDB-lite"/>
    </source>
</evidence>
<dbReference type="EMBL" id="CYKH01001587">
    <property type="protein sequence ID" value="CUG87754.1"/>
    <property type="molecule type" value="Genomic_DNA"/>
</dbReference>
<dbReference type="Pfam" id="PF03453">
    <property type="entry name" value="MoeA_N"/>
    <property type="match status" value="1"/>
</dbReference>
<dbReference type="GO" id="GO:0005524">
    <property type="term" value="F:ATP binding"/>
    <property type="evidence" value="ECO:0007669"/>
    <property type="project" value="UniProtKB-UniRule"/>
</dbReference>
<dbReference type="PANTHER" id="PTHR10192">
    <property type="entry name" value="MOLYBDOPTERIN BIOSYNTHESIS PROTEIN"/>
    <property type="match status" value="1"/>
</dbReference>
<dbReference type="CDD" id="cd00886">
    <property type="entry name" value="MogA_MoaB"/>
    <property type="match status" value="1"/>
</dbReference>
<dbReference type="SUPFAM" id="SSF53218">
    <property type="entry name" value="Molybdenum cofactor biosynthesis proteins"/>
    <property type="match status" value="2"/>
</dbReference>
<comment type="similarity">
    <text evidence="5">Belongs to the MoeA family.</text>
</comment>
<feature type="compositionally biased region" description="Low complexity" evidence="6">
    <location>
        <begin position="178"/>
        <end position="194"/>
    </location>
</feature>
<dbReference type="Gene3D" id="2.170.190.11">
    <property type="entry name" value="Molybdopterin biosynthesis moea protein, domain 3"/>
    <property type="match status" value="1"/>
</dbReference>